<dbReference type="EMBL" id="CAUYUJ010008009">
    <property type="protein sequence ID" value="CAK0822610.1"/>
    <property type="molecule type" value="Genomic_DNA"/>
</dbReference>
<sequence>RRGPPHIRPVERPKEDGRLAKLLKHGEQLRNADLHPSAKAKPKHNIFRMAPTNAKEEVDDWDVRSKDILEPALTGKYSIADGANHSGNATQQFTIEEAKEDCHMPEEGEACYVAVHWTRTEGLRKHPEWFTGVREPKML</sequence>
<dbReference type="Proteomes" id="UP001189429">
    <property type="component" value="Unassembled WGS sequence"/>
</dbReference>
<evidence type="ECO:0000313" key="3">
    <source>
        <dbReference type="Proteomes" id="UP001189429"/>
    </source>
</evidence>
<feature type="non-terminal residue" evidence="2">
    <location>
        <position position="139"/>
    </location>
</feature>
<feature type="non-terminal residue" evidence="2">
    <location>
        <position position="1"/>
    </location>
</feature>
<evidence type="ECO:0000313" key="2">
    <source>
        <dbReference type="EMBL" id="CAK0822610.1"/>
    </source>
</evidence>
<organism evidence="2 3">
    <name type="scientific">Prorocentrum cordatum</name>
    <dbReference type="NCBI Taxonomy" id="2364126"/>
    <lineage>
        <taxon>Eukaryota</taxon>
        <taxon>Sar</taxon>
        <taxon>Alveolata</taxon>
        <taxon>Dinophyceae</taxon>
        <taxon>Prorocentrales</taxon>
        <taxon>Prorocentraceae</taxon>
        <taxon>Prorocentrum</taxon>
    </lineage>
</organism>
<protein>
    <submittedName>
        <fullName evidence="2">Uncharacterized protein</fullName>
    </submittedName>
</protein>
<reference evidence="2" key="1">
    <citation type="submission" date="2023-10" db="EMBL/GenBank/DDBJ databases">
        <authorList>
            <person name="Chen Y."/>
            <person name="Shah S."/>
            <person name="Dougan E. K."/>
            <person name="Thang M."/>
            <person name="Chan C."/>
        </authorList>
    </citation>
    <scope>NUCLEOTIDE SEQUENCE [LARGE SCALE GENOMIC DNA]</scope>
</reference>
<keyword evidence="3" id="KW-1185">Reference proteome</keyword>
<feature type="region of interest" description="Disordered" evidence="1">
    <location>
        <begin position="26"/>
        <end position="51"/>
    </location>
</feature>
<evidence type="ECO:0000256" key="1">
    <source>
        <dbReference type="SAM" id="MobiDB-lite"/>
    </source>
</evidence>
<gene>
    <name evidence="2" type="ORF">PCOR1329_LOCUS23585</name>
</gene>
<proteinExistence type="predicted"/>
<accession>A0ABN9RXD9</accession>
<name>A0ABN9RXD9_9DINO</name>
<comment type="caution">
    <text evidence="2">The sequence shown here is derived from an EMBL/GenBank/DDBJ whole genome shotgun (WGS) entry which is preliminary data.</text>
</comment>